<keyword evidence="4" id="KW-1185">Reference proteome</keyword>
<dbReference type="GO" id="GO:0006631">
    <property type="term" value="P:fatty acid metabolic process"/>
    <property type="evidence" value="ECO:0007669"/>
    <property type="project" value="TreeGrafter"/>
</dbReference>
<dbReference type="GO" id="GO:0031956">
    <property type="term" value="F:medium-chain fatty acid-CoA ligase activity"/>
    <property type="evidence" value="ECO:0007669"/>
    <property type="project" value="TreeGrafter"/>
</dbReference>
<dbReference type="PANTHER" id="PTHR43201:SF8">
    <property type="entry name" value="ACYL-COA SYNTHETASE FAMILY MEMBER 3"/>
    <property type="match status" value="1"/>
</dbReference>
<protein>
    <recommendedName>
        <fullName evidence="2">AMP-dependent synthetase/ligase domain-containing protein</fullName>
    </recommendedName>
</protein>
<dbReference type="Proteomes" id="UP001385951">
    <property type="component" value="Unassembled WGS sequence"/>
</dbReference>
<organism evidence="3 4">
    <name type="scientific">Cerrena zonata</name>
    <dbReference type="NCBI Taxonomy" id="2478898"/>
    <lineage>
        <taxon>Eukaryota</taxon>
        <taxon>Fungi</taxon>
        <taxon>Dikarya</taxon>
        <taxon>Basidiomycota</taxon>
        <taxon>Agaricomycotina</taxon>
        <taxon>Agaricomycetes</taxon>
        <taxon>Polyporales</taxon>
        <taxon>Cerrenaceae</taxon>
        <taxon>Cerrena</taxon>
    </lineage>
</organism>
<dbReference type="PANTHER" id="PTHR43201">
    <property type="entry name" value="ACYL-COA SYNTHETASE"/>
    <property type="match status" value="1"/>
</dbReference>
<dbReference type="Gene3D" id="3.40.50.12780">
    <property type="entry name" value="N-terminal domain of ligase-like"/>
    <property type="match status" value="1"/>
</dbReference>
<dbReference type="InterPro" id="IPR000873">
    <property type="entry name" value="AMP-dep_synth/lig_dom"/>
</dbReference>
<evidence type="ECO:0000313" key="4">
    <source>
        <dbReference type="Proteomes" id="UP001385951"/>
    </source>
</evidence>
<comment type="similarity">
    <text evidence="1">Belongs to the ATP-dependent AMP-binding enzyme family.</text>
</comment>
<proteinExistence type="inferred from homology"/>
<reference evidence="3 4" key="1">
    <citation type="submission" date="2022-09" db="EMBL/GenBank/DDBJ databases">
        <authorList>
            <person name="Palmer J.M."/>
        </authorList>
    </citation>
    <scope>NUCLEOTIDE SEQUENCE [LARGE SCALE GENOMIC DNA]</scope>
    <source>
        <strain evidence="3 4">DSM 7382</strain>
    </source>
</reference>
<sequence length="534" mass="59286">MSPVDLLARAVANFPDNIAYQIPKTSSSDDGLEEWTPVTYKEMDDDVDRYAKYWSFVLGKDGIKKRDTVVLWMEGHAYYEVIHLYALIKAGYIPQCISSRLPDVNTVYKLASRSGAKALLYLPSVAIPEDCPIVTHEVHNLSPDDVTIISTDQTETVQTSLDDVIVIYHTSGSTGDLPKLVRMTERWAMTTAKNYAEASKMSEGSGTRIWVGSIAHAGQFLAANGAILKGNCIVQPTHFPYTASHFISMVRKCHVDVLPSWSPFLPPILREARENPEVLSALQGLDFILISGSTPSAGDMEWARQNGLKIMNLFGLTEIGPLAHTVLAEGGGQEAHLFRFIEGIGAKLVPVENSHGSQSGDVVLLEAVVSCDSPIFPGSEFGSPTDGHLYTGDLFEEIKPRRYVYRGRTDDWINMGNGSRCDTKFIEDHIHSTCADLVTECVVVGAGRICPAVFVERNPSYKDGDVMMKKEIVLRLKEFNARRYTNERIHDERLILVVEKGELPRTVIKGNVRRKAVEQTYTEVLDRMYVGISL</sequence>
<dbReference type="AlphaFoldDB" id="A0AAW0GGT3"/>
<dbReference type="Pfam" id="PF23562">
    <property type="entry name" value="AMP-binding_C_3"/>
    <property type="match status" value="1"/>
</dbReference>
<name>A0AAW0GGT3_9APHY</name>
<evidence type="ECO:0000313" key="3">
    <source>
        <dbReference type="EMBL" id="KAK7691822.1"/>
    </source>
</evidence>
<gene>
    <name evidence="3" type="ORF">QCA50_005226</name>
</gene>
<dbReference type="SUPFAM" id="SSF56801">
    <property type="entry name" value="Acetyl-CoA synthetase-like"/>
    <property type="match status" value="1"/>
</dbReference>
<evidence type="ECO:0000259" key="2">
    <source>
        <dbReference type="Pfam" id="PF00501"/>
    </source>
</evidence>
<dbReference type="InterPro" id="IPR042099">
    <property type="entry name" value="ANL_N_sf"/>
</dbReference>
<feature type="domain" description="AMP-dependent synthetase/ligase" evidence="2">
    <location>
        <begin position="8"/>
        <end position="325"/>
    </location>
</feature>
<accession>A0AAW0GGT3</accession>
<dbReference type="Pfam" id="PF00501">
    <property type="entry name" value="AMP-binding"/>
    <property type="match status" value="1"/>
</dbReference>
<evidence type="ECO:0000256" key="1">
    <source>
        <dbReference type="ARBA" id="ARBA00006432"/>
    </source>
</evidence>
<dbReference type="EMBL" id="JASBNA010000005">
    <property type="protein sequence ID" value="KAK7691822.1"/>
    <property type="molecule type" value="Genomic_DNA"/>
</dbReference>
<comment type="caution">
    <text evidence="3">The sequence shown here is derived from an EMBL/GenBank/DDBJ whole genome shotgun (WGS) entry which is preliminary data.</text>
</comment>